<sequence length="95" mass="11062">MIARGEDRTDQSRVDAMTDEDIEPWRRFRLGGFVDIDWSKAEAVCPTAKKPRSIWLDQEVVDFFQASGKGYQTRINAVLRHDVQPQKALKDRLRK</sequence>
<evidence type="ECO:0000313" key="1">
    <source>
        <dbReference type="EMBL" id="APO68320.1"/>
    </source>
</evidence>
<reference evidence="1 2" key="1">
    <citation type="submission" date="2016-09" db="EMBL/GenBank/DDBJ databases">
        <title>The complete genome sequences of Rhizobium gallicum, symbiovars gallicum and phaseoli, symbionts associated to common bean (Phaseolus vulgaris).</title>
        <authorList>
            <person name="Bustos P."/>
            <person name="Santamaria R.I."/>
            <person name="Perez-Carrascal O.M."/>
            <person name="Juarez S."/>
            <person name="Lozano L."/>
            <person name="Martinez-Flores I."/>
            <person name="Martinez-Romero E."/>
            <person name="Cevallos M."/>
            <person name="Romero D."/>
            <person name="Davila G."/>
            <person name="Gonzalez V."/>
        </authorList>
    </citation>
    <scope>NUCLEOTIDE SEQUENCE [LARGE SCALE GENOMIC DNA]</scope>
    <source>
        <strain evidence="1 2">IE4872</strain>
    </source>
</reference>
<dbReference type="AlphaFoldDB" id="A0A1L5NK80"/>
<evidence type="ECO:0000313" key="2">
    <source>
        <dbReference type="Proteomes" id="UP000184749"/>
    </source>
</evidence>
<dbReference type="STRING" id="56730.IE4872_CH02713"/>
<name>A0A1L5NK80_9HYPH</name>
<gene>
    <name evidence="1" type="ORF">IE4872_CH02713</name>
</gene>
<evidence type="ECO:0008006" key="3">
    <source>
        <dbReference type="Google" id="ProtNLM"/>
    </source>
</evidence>
<organism evidence="1 2">
    <name type="scientific">Rhizobium gallicum</name>
    <dbReference type="NCBI Taxonomy" id="56730"/>
    <lineage>
        <taxon>Bacteria</taxon>
        <taxon>Pseudomonadati</taxon>
        <taxon>Pseudomonadota</taxon>
        <taxon>Alphaproteobacteria</taxon>
        <taxon>Hyphomicrobiales</taxon>
        <taxon>Rhizobiaceae</taxon>
        <taxon>Rhizobium/Agrobacterium group</taxon>
        <taxon>Rhizobium</taxon>
    </lineage>
</organism>
<accession>A0A1L5NK80</accession>
<dbReference type="EMBL" id="CP017101">
    <property type="protein sequence ID" value="APO68320.1"/>
    <property type="molecule type" value="Genomic_DNA"/>
</dbReference>
<dbReference type="Proteomes" id="UP000184749">
    <property type="component" value="Chromosome"/>
</dbReference>
<dbReference type="Pfam" id="PF14384">
    <property type="entry name" value="BrnA_antitoxin"/>
    <property type="match status" value="1"/>
</dbReference>
<dbReference type="InterPro" id="IPR025528">
    <property type="entry name" value="BrnA_antitoxin"/>
</dbReference>
<protein>
    <recommendedName>
        <fullName evidence="3">BrnA antitoxin of type II toxin-antitoxin system</fullName>
    </recommendedName>
</protein>
<proteinExistence type="predicted"/>